<protein>
    <submittedName>
        <fullName evidence="1">Uncharacterized protein</fullName>
    </submittedName>
</protein>
<comment type="caution">
    <text evidence="1">The sequence shown here is derived from an EMBL/GenBank/DDBJ whole genome shotgun (WGS) entry which is preliminary data.</text>
</comment>
<dbReference type="Proteomes" id="UP000740926">
    <property type="component" value="Unassembled WGS sequence"/>
</dbReference>
<name>A0A9P6XSB1_9FUNG</name>
<sequence>MPHQPQVALFDVAQPPMHHFRRLRSRARCEIVLLDDSHAVPAQAGIQRRIRAGNPAAHDKHVVLLTAQPVQLLLPHQT</sequence>
<accession>A0A9P6XSB1</accession>
<organism evidence="1 2">
    <name type="scientific">Rhizopus delemar</name>
    <dbReference type="NCBI Taxonomy" id="936053"/>
    <lineage>
        <taxon>Eukaryota</taxon>
        <taxon>Fungi</taxon>
        <taxon>Fungi incertae sedis</taxon>
        <taxon>Mucoromycota</taxon>
        <taxon>Mucoromycotina</taxon>
        <taxon>Mucoromycetes</taxon>
        <taxon>Mucorales</taxon>
        <taxon>Mucorineae</taxon>
        <taxon>Rhizopodaceae</taxon>
        <taxon>Rhizopus</taxon>
    </lineage>
</organism>
<proteinExistence type="predicted"/>
<dbReference type="EMBL" id="JAANIU010011252">
    <property type="protein sequence ID" value="KAG1531169.1"/>
    <property type="molecule type" value="Genomic_DNA"/>
</dbReference>
<evidence type="ECO:0000313" key="2">
    <source>
        <dbReference type="Proteomes" id="UP000740926"/>
    </source>
</evidence>
<keyword evidence="2" id="KW-1185">Reference proteome</keyword>
<dbReference type="AlphaFoldDB" id="A0A9P6XSB1"/>
<reference evidence="1 2" key="1">
    <citation type="journal article" date="2020" name="Microb. Genom.">
        <title>Genetic diversity of clinical and environmental Mucorales isolates obtained from an investigation of mucormycosis cases among solid organ transplant recipients.</title>
        <authorList>
            <person name="Nguyen M.H."/>
            <person name="Kaul D."/>
            <person name="Muto C."/>
            <person name="Cheng S.J."/>
            <person name="Richter R.A."/>
            <person name="Bruno V.M."/>
            <person name="Liu G."/>
            <person name="Beyhan S."/>
            <person name="Sundermann A.J."/>
            <person name="Mounaud S."/>
            <person name="Pasculle A.W."/>
            <person name="Nierman W.C."/>
            <person name="Driscoll E."/>
            <person name="Cumbie R."/>
            <person name="Clancy C.J."/>
            <person name="Dupont C.L."/>
        </authorList>
    </citation>
    <scope>NUCLEOTIDE SEQUENCE [LARGE SCALE GENOMIC DNA]</scope>
    <source>
        <strain evidence="1 2">GL24</strain>
    </source>
</reference>
<gene>
    <name evidence="1" type="ORF">G6F50_016852</name>
</gene>
<evidence type="ECO:0000313" key="1">
    <source>
        <dbReference type="EMBL" id="KAG1531169.1"/>
    </source>
</evidence>